<dbReference type="InterPro" id="IPR048053">
    <property type="entry name" value="Cyclin-Q_second_cyclin_box"/>
</dbReference>
<dbReference type="InterPro" id="IPR013763">
    <property type="entry name" value="Cyclin-like_dom"/>
</dbReference>
<reference evidence="7" key="1">
    <citation type="submission" date="2022-11" db="UniProtKB">
        <authorList>
            <consortium name="EnsemblMetazoa"/>
        </authorList>
    </citation>
    <scope>IDENTIFICATION</scope>
</reference>
<dbReference type="GO" id="GO:0006357">
    <property type="term" value="P:regulation of transcription by RNA polymerase II"/>
    <property type="evidence" value="ECO:0007669"/>
    <property type="project" value="InterPro"/>
</dbReference>
<dbReference type="GeneID" id="119726658"/>
<dbReference type="SUPFAM" id="SSF47954">
    <property type="entry name" value="Cyclin-like"/>
    <property type="match status" value="2"/>
</dbReference>
<dbReference type="OMA" id="MYDMMKY"/>
<dbReference type="EnsemblMetazoa" id="XM_038198425.1">
    <property type="protein sequence ID" value="XP_038054353.1"/>
    <property type="gene ID" value="LOC119726658"/>
</dbReference>
<evidence type="ECO:0000256" key="3">
    <source>
        <dbReference type="ARBA" id="ARBA00023127"/>
    </source>
</evidence>
<feature type="domain" description="Cyclin-like" evidence="6">
    <location>
        <begin position="31"/>
        <end position="129"/>
    </location>
</feature>
<evidence type="ECO:0000313" key="8">
    <source>
        <dbReference type="Proteomes" id="UP000887568"/>
    </source>
</evidence>
<dbReference type="PIRSF" id="PIRSF028758">
    <property type="entry name" value="Cyclin, C/H/G types"/>
    <property type="match status" value="1"/>
</dbReference>
<dbReference type="OrthoDB" id="79090at2759"/>
<dbReference type="Pfam" id="PF00134">
    <property type="entry name" value="Cyclin_N"/>
    <property type="match status" value="1"/>
</dbReference>
<keyword evidence="3 5" id="KW-0195">Cyclin</keyword>
<proteinExistence type="inferred from homology"/>
<dbReference type="InterPro" id="IPR036915">
    <property type="entry name" value="Cyclin-like_sf"/>
</dbReference>
<name>A0A913ZRG1_PATMI</name>
<dbReference type="Proteomes" id="UP000887568">
    <property type="component" value="Unplaced"/>
</dbReference>
<dbReference type="InterPro" id="IPR048055">
    <property type="entry name" value="Cyclin-Q_first_cyclin_box"/>
</dbReference>
<dbReference type="EnsemblMetazoa" id="XM_038198424.1">
    <property type="protein sequence ID" value="XP_038054352.1"/>
    <property type="gene ID" value="LOC119726658"/>
</dbReference>
<evidence type="ECO:0000313" key="7">
    <source>
        <dbReference type="EnsemblMetazoa" id="XP_038054353.1"/>
    </source>
</evidence>
<accession>A0A913ZRG1</accession>
<dbReference type="RefSeq" id="XP_038054353.1">
    <property type="nucleotide sequence ID" value="XM_038198425.1"/>
</dbReference>
<evidence type="ECO:0000256" key="5">
    <source>
        <dbReference type="RuleBase" id="RU000383"/>
    </source>
</evidence>
<sequence>MATATMATTSSSSAIPPSDPAVAKAHFRVAQYMMEAGVKLQLQSVTVASACTIYYRFFSVCDVQNYDAHLVGAAAIYLATKVEEQHVKLRDIINVCYRILHRKEPPLEVGKKYWELRESVVNCELLLIRMLKFNAKVTLPHKYMVHYLKSLRDWMDQEVWNQTPICRTAWAMLRDSYHGSICIRVKPQHLAVASIYFALQCYGVTMPHREDQAKRKWWQVFSEDLTEEKVQGIVSELIDMYDMETKV</sequence>
<organism evidence="7 8">
    <name type="scientific">Patiria miniata</name>
    <name type="common">Bat star</name>
    <name type="synonym">Asterina miniata</name>
    <dbReference type="NCBI Taxonomy" id="46514"/>
    <lineage>
        <taxon>Eukaryota</taxon>
        <taxon>Metazoa</taxon>
        <taxon>Echinodermata</taxon>
        <taxon>Eleutherozoa</taxon>
        <taxon>Asterozoa</taxon>
        <taxon>Asteroidea</taxon>
        <taxon>Valvatacea</taxon>
        <taxon>Valvatida</taxon>
        <taxon>Asterinidae</taxon>
        <taxon>Patiria</taxon>
    </lineage>
</organism>
<comment type="similarity">
    <text evidence="1">Belongs to the cyclin family. Cyclin-like FAM58 subfamily.</text>
</comment>
<evidence type="ECO:0000256" key="1">
    <source>
        <dbReference type="ARBA" id="ARBA00010390"/>
    </source>
</evidence>
<dbReference type="InterPro" id="IPR006671">
    <property type="entry name" value="Cyclin_N"/>
</dbReference>
<evidence type="ECO:0000256" key="2">
    <source>
        <dbReference type="ARBA" id="ARBA00019501"/>
    </source>
</evidence>
<dbReference type="FunFam" id="1.10.472.10:FF:000122">
    <property type="entry name" value="Cyclin-related protein FAM58A"/>
    <property type="match status" value="1"/>
</dbReference>
<keyword evidence="8" id="KW-1185">Reference proteome</keyword>
<evidence type="ECO:0000259" key="6">
    <source>
        <dbReference type="SMART" id="SM00385"/>
    </source>
</evidence>
<dbReference type="CDD" id="cd20535">
    <property type="entry name" value="CYCLIN_CCNM_CCNQ_rpt2"/>
    <property type="match status" value="1"/>
</dbReference>
<dbReference type="CDD" id="cd20534">
    <property type="entry name" value="CYCLIN_CCNM_CCNQ_rpt1"/>
    <property type="match status" value="1"/>
</dbReference>
<protein>
    <recommendedName>
        <fullName evidence="2">Cyclin-Q</fullName>
    </recommendedName>
    <alternativeName>
        <fullName evidence="4">Cyclin-related protein FAM58A</fullName>
    </alternativeName>
</protein>
<dbReference type="PANTHER" id="PTHR10026">
    <property type="entry name" value="CYCLIN"/>
    <property type="match status" value="1"/>
</dbReference>
<evidence type="ECO:0000256" key="4">
    <source>
        <dbReference type="ARBA" id="ARBA00032419"/>
    </source>
</evidence>
<dbReference type="RefSeq" id="XP_038054352.1">
    <property type="nucleotide sequence ID" value="XM_038198424.1"/>
</dbReference>
<dbReference type="FunFam" id="1.10.472.10:FF:000042">
    <property type="entry name" value="FAM58A isoform 1"/>
    <property type="match status" value="1"/>
</dbReference>
<dbReference type="GO" id="GO:0016538">
    <property type="term" value="F:cyclin-dependent protein serine/threonine kinase regulator activity"/>
    <property type="evidence" value="ECO:0007669"/>
    <property type="project" value="InterPro"/>
</dbReference>
<dbReference type="AlphaFoldDB" id="A0A913ZRG1"/>
<dbReference type="InterPro" id="IPR043198">
    <property type="entry name" value="Cyclin/Ssn8"/>
</dbReference>
<dbReference type="SMART" id="SM00385">
    <property type="entry name" value="CYCLIN"/>
    <property type="match status" value="1"/>
</dbReference>
<dbReference type="Gene3D" id="1.10.472.10">
    <property type="entry name" value="Cyclin-like"/>
    <property type="match status" value="2"/>
</dbReference>